<feature type="transmembrane region" description="Helical" evidence="7">
    <location>
        <begin position="152"/>
        <end position="169"/>
    </location>
</feature>
<dbReference type="InterPro" id="IPR011527">
    <property type="entry name" value="ABC1_TM_dom"/>
</dbReference>
<keyword evidence="6 7" id="KW-0472">Membrane</keyword>
<dbReference type="PROSITE" id="PS00211">
    <property type="entry name" value="ABC_TRANSPORTER_1"/>
    <property type="match status" value="1"/>
</dbReference>
<dbReference type="SUPFAM" id="SSF52540">
    <property type="entry name" value="P-loop containing nucleoside triphosphate hydrolases"/>
    <property type="match status" value="1"/>
</dbReference>
<evidence type="ECO:0000256" key="3">
    <source>
        <dbReference type="ARBA" id="ARBA00022741"/>
    </source>
</evidence>
<dbReference type="InterPro" id="IPR039421">
    <property type="entry name" value="Type_1_exporter"/>
</dbReference>
<dbReference type="InterPro" id="IPR036640">
    <property type="entry name" value="ABC1_TM_sf"/>
</dbReference>
<dbReference type="SUPFAM" id="SSF90123">
    <property type="entry name" value="ABC transporter transmembrane region"/>
    <property type="match status" value="1"/>
</dbReference>
<dbReference type="GO" id="GO:0016887">
    <property type="term" value="F:ATP hydrolysis activity"/>
    <property type="evidence" value="ECO:0007669"/>
    <property type="project" value="InterPro"/>
</dbReference>
<dbReference type="GO" id="GO:0034040">
    <property type="term" value="F:ATPase-coupled lipid transmembrane transporter activity"/>
    <property type="evidence" value="ECO:0007669"/>
    <property type="project" value="TreeGrafter"/>
</dbReference>
<dbReference type="RefSeq" id="WP_183417422.1">
    <property type="nucleotide sequence ID" value="NZ_JACHXA010000009.1"/>
</dbReference>
<dbReference type="Gene3D" id="1.20.1560.10">
    <property type="entry name" value="ABC transporter type 1, transmembrane domain"/>
    <property type="match status" value="1"/>
</dbReference>
<feature type="transmembrane region" description="Helical" evidence="7">
    <location>
        <begin position="20"/>
        <end position="41"/>
    </location>
</feature>
<feature type="transmembrane region" description="Helical" evidence="7">
    <location>
        <begin position="259"/>
        <end position="277"/>
    </location>
</feature>
<dbReference type="Pfam" id="PF00664">
    <property type="entry name" value="ABC_membrane"/>
    <property type="match status" value="1"/>
</dbReference>
<evidence type="ECO:0000256" key="2">
    <source>
        <dbReference type="ARBA" id="ARBA00022692"/>
    </source>
</evidence>
<feature type="transmembrane region" description="Helical" evidence="7">
    <location>
        <begin position="175"/>
        <end position="195"/>
    </location>
</feature>
<proteinExistence type="predicted"/>
<feature type="domain" description="ABC transmembrane type-1" evidence="9">
    <location>
        <begin position="17"/>
        <end position="294"/>
    </location>
</feature>
<accession>A0A839SUX0</accession>
<dbReference type="InterPro" id="IPR027417">
    <property type="entry name" value="P-loop_NTPase"/>
</dbReference>
<dbReference type="SMART" id="SM00382">
    <property type="entry name" value="AAA"/>
    <property type="match status" value="1"/>
</dbReference>
<dbReference type="Pfam" id="PF00005">
    <property type="entry name" value="ABC_tran"/>
    <property type="match status" value="1"/>
</dbReference>
<evidence type="ECO:0000256" key="6">
    <source>
        <dbReference type="ARBA" id="ARBA00023136"/>
    </source>
</evidence>
<dbReference type="InterPro" id="IPR017871">
    <property type="entry name" value="ABC_transporter-like_CS"/>
</dbReference>
<dbReference type="GO" id="GO:0005524">
    <property type="term" value="F:ATP binding"/>
    <property type="evidence" value="ECO:0007669"/>
    <property type="project" value="UniProtKB-KW"/>
</dbReference>
<feature type="domain" description="ABC transporter" evidence="8">
    <location>
        <begin position="347"/>
        <end position="574"/>
    </location>
</feature>
<dbReference type="PANTHER" id="PTHR24221:SF654">
    <property type="entry name" value="ATP-BINDING CASSETTE SUB-FAMILY B MEMBER 6"/>
    <property type="match status" value="1"/>
</dbReference>
<evidence type="ECO:0000256" key="1">
    <source>
        <dbReference type="ARBA" id="ARBA00004651"/>
    </source>
</evidence>
<dbReference type="InterPro" id="IPR003593">
    <property type="entry name" value="AAA+_ATPase"/>
</dbReference>
<evidence type="ECO:0000256" key="5">
    <source>
        <dbReference type="ARBA" id="ARBA00022989"/>
    </source>
</evidence>
<keyword evidence="3" id="KW-0547">Nucleotide-binding</keyword>
<evidence type="ECO:0000313" key="11">
    <source>
        <dbReference type="Proteomes" id="UP000581135"/>
    </source>
</evidence>
<keyword evidence="5 7" id="KW-1133">Transmembrane helix</keyword>
<dbReference type="AlphaFoldDB" id="A0A839SUX0"/>
<gene>
    <name evidence="10" type="ORF">FHR98_002899</name>
</gene>
<dbReference type="GO" id="GO:0140359">
    <property type="term" value="F:ABC-type transporter activity"/>
    <property type="evidence" value="ECO:0007669"/>
    <property type="project" value="InterPro"/>
</dbReference>
<dbReference type="EMBL" id="JACHXA010000009">
    <property type="protein sequence ID" value="MBB3066591.1"/>
    <property type="molecule type" value="Genomic_DNA"/>
</dbReference>
<dbReference type="InterPro" id="IPR003439">
    <property type="entry name" value="ABC_transporter-like_ATP-bd"/>
</dbReference>
<keyword evidence="2 7" id="KW-0812">Transmembrane</keyword>
<keyword evidence="4 10" id="KW-0067">ATP-binding</keyword>
<comment type="caution">
    <text evidence="10">The sequence shown here is derived from an EMBL/GenBank/DDBJ whole genome shotgun (WGS) entry which is preliminary data.</text>
</comment>
<evidence type="ECO:0000313" key="10">
    <source>
        <dbReference type="EMBL" id="MBB3066591.1"/>
    </source>
</evidence>
<protein>
    <submittedName>
        <fullName evidence="10">ATP-binding cassette subfamily C protein</fullName>
    </submittedName>
</protein>
<evidence type="ECO:0000256" key="4">
    <source>
        <dbReference type="ARBA" id="ARBA00022840"/>
    </source>
</evidence>
<evidence type="ECO:0000259" key="9">
    <source>
        <dbReference type="PROSITE" id="PS50929"/>
    </source>
</evidence>
<name>A0A839SUX0_9PROT</name>
<comment type="subcellular location">
    <subcellularLocation>
        <location evidence="1">Cell membrane</location>
        <topology evidence="1">Multi-pass membrane protein</topology>
    </subcellularLocation>
</comment>
<sequence length="574" mass="62089">MRHLLKVFFKSPDANPWTVLIALVLASFAEGLGMASFLPLLSVAMNQSAEGSLAYDLISGLLGSIGLSVNLMNLLSLIVVAVILKATLTIVAMNHVAHAVARVSTGLRARLLKNVMAARWSYFTSQPVGRMANAVSVDATQAGQSYFMAARVMAESIRALVLIIVALTISWEAALYAIIVGVSIAGSLNFLVRLSKKAGYRQQKRTAELVIHLSDALNNMKPLKAMAKHEGLERLFTDRIAQLQKALHRQVISNVARTSAEEVLIVLVMTISFFIATDVMGSPVTPLLVVGVILIQTLGAVGKVQQYFQKSVVFEAAHVAVQSLIKEARKEQESNQGRGVPSLNQSIELDKVSFGHKDLPILKDFSARIVANRIYVLTGPSGAGKTSIIDLILGLHRPQSGQVLLDGRSLEDLDLHQWRGMVGYVPQELALFHDTVRANVTLGDPRISEADVEESLKVAGAWDYVTKLPEGLDTVVGERGTRLSGGQRQRVALARALALKPKLLLLDEVTSALDPKSEQDICKRIRALAGQVTIIAVTHRPALLAVADEVWHLDSGRITSSTSETAKSPVNQKA</sequence>
<dbReference type="Gene3D" id="3.40.50.300">
    <property type="entry name" value="P-loop containing nucleotide triphosphate hydrolases"/>
    <property type="match status" value="1"/>
</dbReference>
<dbReference type="PROSITE" id="PS50929">
    <property type="entry name" value="ABC_TM1F"/>
    <property type="match status" value="1"/>
</dbReference>
<organism evidence="10 11">
    <name type="scientific">Limibacillus halophilus</name>
    <dbReference type="NCBI Taxonomy" id="1579333"/>
    <lineage>
        <taxon>Bacteria</taxon>
        <taxon>Pseudomonadati</taxon>
        <taxon>Pseudomonadota</taxon>
        <taxon>Alphaproteobacteria</taxon>
        <taxon>Rhodospirillales</taxon>
        <taxon>Rhodovibrionaceae</taxon>
        <taxon>Limibacillus</taxon>
    </lineage>
</organism>
<keyword evidence="11" id="KW-1185">Reference proteome</keyword>
<reference evidence="10 11" key="1">
    <citation type="submission" date="2020-08" db="EMBL/GenBank/DDBJ databases">
        <title>Genomic Encyclopedia of Type Strains, Phase III (KMG-III): the genomes of soil and plant-associated and newly described type strains.</title>
        <authorList>
            <person name="Whitman W."/>
        </authorList>
    </citation>
    <scope>NUCLEOTIDE SEQUENCE [LARGE SCALE GENOMIC DNA]</scope>
    <source>
        <strain evidence="10 11">CECT 8803</strain>
    </source>
</reference>
<dbReference type="Proteomes" id="UP000581135">
    <property type="component" value="Unassembled WGS sequence"/>
</dbReference>
<dbReference type="GO" id="GO:0005886">
    <property type="term" value="C:plasma membrane"/>
    <property type="evidence" value="ECO:0007669"/>
    <property type="project" value="UniProtKB-SubCell"/>
</dbReference>
<evidence type="ECO:0000256" key="7">
    <source>
        <dbReference type="SAM" id="Phobius"/>
    </source>
</evidence>
<evidence type="ECO:0000259" key="8">
    <source>
        <dbReference type="PROSITE" id="PS50893"/>
    </source>
</evidence>
<dbReference type="PROSITE" id="PS50893">
    <property type="entry name" value="ABC_TRANSPORTER_2"/>
    <property type="match status" value="1"/>
</dbReference>
<dbReference type="PANTHER" id="PTHR24221">
    <property type="entry name" value="ATP-BINDING CASSETTE SUB-FAMILY B"/>
    <property type="match status" value="1"/>
</dbReference>